<comment type="caution">
    <text evidence="2">The sequence shown here is derived from an EMBL/GenBank/DDBJ whole genome shotgun (WGS) entry which is preliminary data.</text>
</comment>
<feature type="region of interest" description="Disordered" evidence="1">
    <location>
        <begin position="1"/>
        <end position="42"/>
    </location>
</feature>
<dbReference type="Proteomes" id="UP000736787">
    <property type="component" value="Unassembled WGS sequence"/>
</dbReference>
<sequence length="110" mass="12462">MAIFANEGQHEDTSDTDTSDENEGRHSPSRHANIRMEPGSRNAPIIIAGDENDHEAREVFHTGAMMLASNRSLDVVEIRRRFELVCARYDLEQCGVPMEIINRMLPLPEE</sequence>
<evidence type="ECO:0000313" key="2">
    <source>
        <dbReference type="EMBL" id="KAG2950360.1"/>
    </source>
</evidence>
<dbReference type="EMBL" id="RCMK01000072">
    <property type="protein sequence ID" value="KAG2950360.1"/>
    <property type="molecule type" value="Genomic_DNA"/>
</dbReference>
<name>A0A8T1EFG8_9STRA</name>
<dbReference type="AlphaFoldDB" id="A0A8T1EFG8"/>
<protein>
    <submittedName>
        <fullName evidence="2">Uncharacterized protein</fullName>
    </submittedName>
</protein>
<accession>A0A8T1EFG8</accession>
<proteinExistence type="predicted"/>
<evidence type="ECO:0000256" key="1">
    <source>
        <dbReference type="SAM" id="MobiDB-lite"/>
    </source>
</evidence>
<evidence type="ECO:0000313" key="3">
    <source>
        <dbReference type="Proteomes" id="UP000736787"/>
    </source>
</evidence>
<organism evidence="2 3">
    <name type="scientific">Phytophthora cactorum</name>
    <dbReference type="NCBI Taxonomy" id="29920"/>
    <lineage>
        <taxon>Eukaryota</taxon>
        <taxon>Sar</taxon>
        <taxon>Stramenopiles</taxon>
        <taxon>Oomycota</taxon>
        <taxon>Peronosporomycetes</taxon>
        <taxon>Peronosporales</taxon>
        <taxon>Peronosporaceae</taxon>
        <taxon>Phytophthora</taxon>
    </lineage>
</organism>
<gene>
    <name evidence="2" type="ORF">PC117_g4493</name>
</gene>
<reference evidence="2" key="1">
    <citation type="submission" date="2018-10" db="EMBL/GenBank/DDBJ databases">
        <title>Effector identification in a new, highly contiguous assembly of the strawberry crown rot pathogen Phytophthora cactorum.</title>
        <authorList>
            <person name="Armitage A.D."/>
            <person name="Nellist C.F."/>
            <person name="Bates H."/>
            <person name="Vickerstaff R.J."/>
            <person name="Harrison R.J."/>
        </authorList>
    </citation>
    <scope>NUCLEOTIDE SEQUENCE</scope>
    <source>
        <strain evidence="2">4040</strain>
    </source>
</reference>